<dbReference type="EMBL" id="OV725082">
    <property type="protein sequence ID" value="CAH1404098.1"/>
    <property type="molecule type" value="Genomic_DNA"/>
</dbReference>
<name>A0A9P0HK44_NEZVI</name>
<dbReference type="Proteomes" id="UP001152798">
    <property type="component" value="Chromosome 6"/>
</dbReference>
<evidence type="ECO:0000313" key="2">
    <source>
        <dbReference type="EMBL" id="CAH1404098.1"/>
    </source>
</evidence>
<accession>A0A9P0HK44</accession>
<keyword evidence="1" id="KW-1133">Transmembrane helix</keyword>
<sequence length="172" mass="18919">MSVGVKEKTDGKEKTQPYPLQSLYPYPRQYSGCGKLFAQGHTTECTAAHTINQTATTALDKGLALNLLVPLWLSSIFPVLISLYKPQIPLKIDYINITLTLTAFSADWEGIKMNDGQNRLVTEMRAISRRRSLTHQDSSGLTVLIMGESESLRTSEASTDALHAALAFCLVT</sequence>
<keyword evidence="1" id="KW-0812">Transmembrane</keyword>
<dbReference type="AlphaFoldDB" id="A0A9P0HK44"/>
<organism evidence="2 3">
    <name type="scientific">Nezara viridula</name>
    <name type="common">Southern green stink bug</name>
    <name type="synonym">Cimex viridulus</name>
    <dbReference type="NCBI Taxonomy" id="85310"/>
    <lineage>
        <taxon>Eukaryota</taxon>
        <taxon>Metazoa</taxon>
        <taxon>Ecdysozoa</taxon>
        <taxon>Arthropoda</taxon>
        <taxon>Hexapoda</taxon>
        <taxon>Insecta</taxon>
        <taxon>Pterygota</taxon>
        <taxon>Neoptera</taxon>
        <taxon>Paraneoptera</taxon>
        <taxon>Hemiptera</taxon>
        <taxon>Heteroptera</taxon>
        <taxon>Panheteroptera</taxon>
        <taxon>Pentatomomorpha</taxon>
        <taxon>Pentatomoidea</taxon>
        <taxon>Pentatomidae</taxon>
        <taxon>Pentatominae</taxon>
        <taxon>Nezara</taxon>
    </lineage>
</organism>
<evidence type="ECO:0000313" key="3">
    <source>
        <dbReference type="Proteomes" id="UP001152798"/>
    </source>
</evidence>
<gene>
    <name evidence="2" type="ORF">NEZAVI_LOCUS12567</name>
</gene>
<reference evidence="2" key="1">
    <citation type="submission" date="2022-01" db="EMBL/GenBank/DDBJ databases">
        <authorList>
            <person name="King R."/>
        </authorList>
    </citation>
    <scope>NUCLEOTIDE SEQUENCE</scope>
</reference>
<feature type="transmembrane region" description="Helical" evidence="1">
    <location>
        <begin position="63"/>
        <end position="84"/>
    </location>
</feature>
<keyword evidence="3" id="KW-1185">Reference proteome</keyword>
<keyword evidence="1" id="KW-0472">Membrane</keyword>
<proteinExistence type="predicted"/>
<protein>
    <submittedName>
        <fullName evidence="2">Uncharacterized protein</fullName>
    </submittedName>
</protein>
<evidence type="ECO:0000256" key="1">
    <source>
        <dbReference type="SAM" id="Phobius"/>
    </source>
</evidence>